<name>A0A0B7ATC9_9EUPU</name>
<protein>
    <submittedName>
        <fullName evidence="1">Uncharacterized protein</fullName>
    </submittedName>
</protein>
<accession>A0A0B7ATC9</accession>
<sequence>MCVRSQTKSHLHEMHEVAKVFQMKYPMPVDRKIKRAKDTISSNQREEDISKQTNLLFSNYYQ</sequence>
<organism evidence="1">
    <name type="scientific">Arion vulgaris</name>
    <dbReference type="NCBI Taxonomy" id="1028688"/>
    <lineage>
        <taxon>Eukaryota</taxon>
        <taxon>Metazoa</taxon>
        <taxon>Spiralia</taxon>
        <taxon>Lophotrochozoa</taxon>
        <taxon>Mollusca</taxon>
        <taxon>Gastropoda</taxon>
        <taxon>Heterobranchia</taxon>
        <taxon>Euthyneura</taxon>
        <taxon>Panpulmonata</taxon>
        <taxon>Eupulmonata</taxon>
        <taxon>Stylommatophora</taxon>
        <taxon>Helicina</taxon>
        <taxon>Arionoidea</taxon>
        <taxon>Arionidae</taxon>
        <taxon>Arion</taxon>
    </lineage>
</organism>
<gene>
    <name evidence="1" type="primary">ORF135497</name>
</gene>
<dbReference type="EMBL" id="HACG01036295">
    <property type="protein sequence ID" value="CEK83160.1"/>
    <property type="molecule type" value="Transcribed_RNA"/>
</dbReference>
<reference evidence="1" key="1">
    <citation type="submission" date="2014-12" db="EMBL/GenBank/DDBJ databases">
        <title>Insight into the proteome of Arion vulgaris.</title>
        <authorList>
            <person name="Aradska J."/>
            <person name="Bulat T."/>
            <person name="Smidak R."/>
            <person name="Sarate P."/>
            <person name="Gangsoo J."/>
            <person name="Sialana F."/>
            <person name="Bilban M."/>
            <person name="Lubec G."/>
        </authorList>
    </citation>
    <scope>NUCLEOTIDE SEQUENCE</scope>
    <source>
        <tissue evidence="1">Skin</tissue>
    </source>
</reference>
<evidence type="ECO:0000313" key="1">
    <source>
        <dbReference type="EMBL" id="CEK83160.1"/>
    </source>
</evidence>
<dbReference type="AlphaFoldDB" id="A0A0B7ATC9"/>
<proteinExistence type="predicted"/>